<proteinExistence type="predicted"/>
<feature type="domain" description="Phytase-like" evidence="2">
    <location>
        <begin position="49"/>
        <end position="354"/>
    </location>
</feature>
<dbReference type="PANTHER" id="PTHR37957:SF1">
    <property type="entry name" value="PHYTASE-LIKE DOMAIN-CONTAINING PROTEIN"/>
    <property type="match status" value="1"/>
</dbReference>
<dbReference type="RefSeq" id="WP_170147265.1">
    <property type="nucleotide sequence ID" value="NZ_JAHBRY010000001.1"/>
</dbReference>
<dbReference type="InterPro" id="IPR027372">
    <property type="entry name" value="Phytase-like_dom"/>
</dbReference>
<dbReference type="Proteomes" id="UP000248021">
    <property type="component" value="Unassembled WGS sequence"/>
</dbReference>
<sequence length="378" mass="39828">MIRPFLRVLSIGLAGVIPTALAAETAPGAMALRFIGEKSIPPHTDVAGTRVGGLSGLAFNAATNSWIALSDDRSEKAPARFYTLTLAYDAAAFHDARIDKAVTLLDTGGQPFPLRGVDPEALRLHAGSGALYWTSEGDTTAGIDPVLRAAAADGRFLREIKLPARYRVSADGKIDLKRGPRNNLAFEGLALSPDAQTLIVALENALIQDGPKASLTETSPVRIATFDIASGQPGPEWVYVTDPIPQAPAKAGGFADNGVSDILALDDGALLVMERGYSTGKGNSIRLYRTDRQNATDVSGIDALAGAAWTPLGKTLVLDLATLGVALDNFEGMDFGPRLPNGNRTLVLVSDDNFNDAQVTKFLAFEIVDAAANQGRPH</sequence>
<accession>A0A2V3U7M2</accession>
<keyword evidence="1" id="KW-0732">Signal</keyword>
<dbReference type="EMBL" id="QJJK01000006">
    <property type="protein sequence ID" value="PXW58102.1"/>
    <property type="molecule type" value="Genomic_DNA"/>
</dbReference>
<feature type="chain" id="PRO_5015884859" description="Phytase-like domain-containing protein" evidence="1">
    <location>
        <begin position="23"/>
        <end position="378"/>
    </location>
</feature>
<reference evidence="3 4" key="1">
    <citation type="submission" date="2018-05" db="EMBL/GenBank/DDBJ databases">
        <title>Genomic Encyclopedia of Type Strains, Phase IV (KMG-IV): sequencing the most valuable type-strain genomes for metagenomic binning, comparative biology and taxonomic classification.</title>
        <authorList>
            <person name="Goeker M."/>
        </authorList>
    </citation>
    <scope>NUCLEOTIDE SEQUENCE [LARGE SCALE GENOMIC DNA]</scope>
    <source>
        <strain evidence="3 4">DSM 6462</strain>
    </source>
</reference>
<comment type="caution">
    <text evidence="3">The sequence shown here is derived from an EMBL/GenBank/DDBJ whole genome shotgun (WGS) entry which is preliminary data.</text>
</comment>
<dbReference type="SUPFAM" id="SSF50956">
    <property type="entry name" value="Thermostable phytase (3-phytase)"/>
    <property type="match status" value="1"/>
</dbReference>
<dbReference type="AlphaFoldDB" id="A0A2V3U7M2"/>
<dbReference type="PANTHER" id="PTHR37957">
    <property type="entry name" value="BLR7070 PROTEIN"/>
    <property type="match status" value="1"/>
</dbReference>
<evidence type="ECO:0000259" key="2">
    <source>
        <dbReference type="Pfam" id="PF13449"/>
    </source>
</evidence>
<evidence type="ECO:0000313" key="4">
    <source>
        <dbReference type="Proteomes" id="UP000248021"/>
    </source>
</evidence>
<organism evidence="3 4">
    <name type="scientific">Chelatococcus asaccharovorans</name>
    <dbReference type="NCBI Taxonomy" id="28210"/>
    <lineage>
        <taxon>Bacteria</taxon>
        <taxon>Pseudomonadati</taxon>
        <taxon>Pseudomonadota</taxon>
        <taxon>Alphaproteobacteria</taxon>
        <taxon>Hyphomicrobiales</taxon>
        <taxon>Chelatococcaceae</taxon>
        <taxon>Chelatococcus</taxon>
    </lineage>
</organism>
<keyword evidence="4" id="KW-1185">Reference proteome</keyword>
<evidence type="ECO:0000256" key="1">
    <source>
        <dbReference type="SAM" id="SignalP"/>
    </source>
</evidence>
<dbReference type="Pfam" id="PF13449">
    <property type="entry name" value="Phytase-like"/>
    <property type="match status" value="1"/>
</dbReference>
<feature type="signal peptide" evidence="1">
    <location>
        <begin position="1"/>
        <end position="22"/>
    </location>
</feature>
<gene>
    <name evidence="3" type="ORF">C7450_106278</name>
</gene>
<name>A0A2V3U7M2_9HYPH</name>
<evidence type="ECO:0000313" key="3">
    <source>
        <dbReference type="EMBL" id="PXW58102.1"/>
    </source>
</evidence>
<protein>
    <recommendedName>
        <fullName evidence="2">Phytase-like domain-containing protein</fullName>
    </recommendedName>
</protein>